<keyword evidence="2" id="KW-0902">Two-component regulatory system</keyword>
<dbReference type="InterPro" id="IPR058244">
    <property type="entry name" value="EvgA"/>
</dbReference>
<evidence type="ECO:0000259" key="5">
    <source>
        <dbReference type="PROSITE" id="PS50043"/>
    </source>
</evidence>
<dbReference type="PANTHER" id="PTHR45566">
    <property type="entry name" value="HTH-TYPE TRANSCRIPTIONAL REGULATOR YHJB-RELATED"/>
    <property type="match status" value="1"/>
</dbReference>
<dbReference type="Gene3D" id="1.10.10.10">
    <property type="entry name" value="Winged helix-like DNA-binding domain superfamily/Winged helix DNA-binding domain"/>
    <property type="match status" value="1"/>
</dbReference>
<dbReference type="GO" id="GO:0003677">
    <property type="term" value="F:DNA binding"/>
    <property type="evidence" value="ECO:0007669"/>
    <property type="project" value="UniProtKB-KW"/>
</dbReference>
<feature type="modified residue" description="4-aspartylphosphate" evidence="4">
    <location>
        <position position="53"/>
    </location>
</feature>
<organism evidence="7 8">
    <name type="scientific">Atlantibacter subterraneus</name>
    <dbReference type="NCBI Taxonomy" id="255519"/>
    <lineage>
        <taxon>Bacteria</taxon>
        <taxon>Pseudomonadati</taxon>
        <taxon>Pseudomonadota</taxon>
        <taxon>Gammaproteobacteria</taxon>
        <taxon>Enterobacterales</taxon>
        <taxon>Enterobacteriaceae</taxon>
        <taxon>Atlantibacter</taxon>
    </lineage>
</organism>
<comment type="caution">
    <text evidence="7">The sequence shown here is derived from an EMBL/GenBank/DDBJ whole genome shotgun (WGS) entry which is preliminary data.</text>
</comment>
<dbReference type="Proteomes" id="UP000275331">
    <property type="component" value="Unassembled WGS sequence"/>
</dbReference>
<evidence type="ECO:0000259" key="6">
    <source>
        <dbReference type="PROSITE" id="PS50110"/>
    </source>
</evidence>
<dbReference type="CDD" id="cd06170">
    <property type="entry name" value="LuxR_C_like"/>
    <property type="match status" value="1"/>
</dbReference>
<dbReference type="GO" id="GO:0006355">
    <property type="term" value="P:regulation of DNA-templated transcription"/>
    <property type="evidence" value="ECO:0007669"/>
    <property type="project" value="InterPro"/>
</dbReference>
<keyword evidence="1 4" id="KW-0597">Phosphoprotein</keyword>
<dbReference type="Gene3D" id="3.40.50.2300">
    <property type="match status" value="1"/>
</dbReference>
<dbReference type="RefSeq" id="WP_125294847.1">
    <property type="nucleotide sequence ID" value="NZ_JAPTZM010000005.1"/>
</dbReference>
<dbReference type="PROSITE" id="PS00622">
    <property type="entry name" value="HTH_LUXR_1"/>
    <property type="match status" value="1"/>
</dbReference>
<dbReference type="CDD" id="cd17535">
    <property type="entry name" value="REC_NarL-like"/>
    <property type="match status" value="1"/>
</dbReference>
<protein>
    <submittedName>
        <fullName evidence="7">Acid-sensing system DNA-binding response regulator EvgA</fullName>
    </submittedName>
</protein>
<dbReference type="InterPro" id="IPR036388">
    <property type="entry name" value="WH-like_DNA-bd_sf"/>
</dbReference>
<feature type="domain" description="Response regulatory" evidence="6">
    <location>
        <begin position="3"/>
        <end position="118"/>
    </location>
</feature>
<gene>
    <name evidence="7" type="primary">evgA</name>
    <name evidence="7" type="ORF">EGT71_19345</name>
</gene>
<dbReference type="PROSITE" id="PS50043">
    <property type="entry name" value="HTH_LUXR_2"/>
    <property type="match status" value="1"/>
</dbReference>
<dbReference type="PRINTS" id="PR00038">
    <property type="entry name" value="HTHLUXR"/>
</dbReference>
<dbReference type="EMBL" id="RHXB01000015">
    <property type="protein sequence ID" value="RSE22938.1"/>
    <property type="molecule type" value="Genomic_DNA"/>
</dbReference>
<dbReference type="AlphaFoldDB" id="A0A427URB8"/>
<dbReference type="SUPFAM" id="SSF46894">
    <property type="entry name" value="C-terminal effector domain of the bipartite response regulators"/>
    <property type="match status" value="1"/>
</dbReference>
<accession>A0A427URB8</accession>
<dbReference type="InterPro" id="IPR000792">
    <property type="entry name" value="Tscrpt_reg_LuxR_C"/>
</dbReference>
<dbReference type="InterPro" id="IPR001789">
    <property type="entry name" value="Sig_transdc_resp-reg_receiver"/>
</dbReference>
<sequence>MTTAIIIDDHPLARMAIRGVLETHAITVTHEFEDGTAALKALRHERPDIIVIDVDIPGVNGIDLIETLRKQHFPGIMIVVSAKNDRYYSRRSAEAGAHAFISKKQEMTTIMAAIQAAQNGYSYFPFVLDDFTGVPPGDREKLELLSTQEMKVMRYMLEGFDNNKIGEQMHISGKTVSTYKTRLMEKLGCKTLIELLAFASQNKLI</sequence>
<evidence type="ECO:0000256" key="2">
    <source>
        <dbReference type="ARBA" id="ARBA00023012"/>
    </source>
</evidence>
<proteinExistence type="predicted"/>
<dbReference type="SMART" id="SM00421">
    <property type="entry name" value="HTH_LUXR"/>
    <property type="match status" value="1"/>
</dbReference>
<dbReference type="SMART" id="SM00448">
    <property type="entry name" value="REC"/>
    <property type="match status" value="1"/>
</dbReference>
<dbReference type="InterPro" id="IPR011006">
    <property type="entry name" value="CheY-like_superfamily"/>
</dbReference>
<evidence type="ECO:0000313" key="8">
    <source>
        <dbReference type="Proteomes" id="UP000275331"/>
    </source>
</evidence>
<dbReference type="SUPFAM" id="SSF52172">
    <property type="entry name" value="CheY-like"/>
    <property type="match status" value="1"/>
</dbReference>
<dbReference type="NCBIfam" id="NF007419">
    <property type="entry name" value="PRK09958.1"/>
    <property type="match status" value="1"/>
</dbReference>
<evidence type="ECO:0000256" key="3">
    <source>
        <dbReference type="ARBA" id="ARBA00023125"/>
    </source>
</evidence>
<dbReference type="PROSITE" id="PS50110">
    <property type="entry name" value="RESPONSE_REGULATORY"/>
    <property type="match status" value="1"/>
</dbReference>
<dbReference type="Pfam" id="PF00072">
    <property type="entry name" value="Response_reg"/>
    <property type="match status" value="1"/>
</dbReference>
<dbReference type="GO" id="GO:0000160">
    <property type="term" value="P:phosphorelay signal transduction system"/>
    <property type="evidence" value="ECO:0007669"/>
    <property type="project" value="InterPro"/>
</dbReference>
<name>A0A427URB8_9ENTR</name>
<dbReference type="InterPro" id="IPR051015">
    <property type="entry name" value="EvgA-like"/>
</dbReference>
<feature type="domain" description="HTH luxR-type" evidence="5">
    <location>
        <begin position="138"/>
        <end position="203"/>
    </location>
</feature>
<dbReference type="Pfam" id="PF00196">
    <property type="entry name" value="GerE"/>
    <property type="match status" value="1"/>
</dbReference>
<reference evidence="7 8" key="1">
    <citation type="submission" date="2018-10" db="EMBL/GenBank/DDBJ databases">
        <title>Transmission dynamics of multidrug resistant bacteria on intensive care unit surfaces.</title>
        <authorList>
            <person name="D'Souza A.W."/>
            <person name="Potter R.F."/>
            <person name="Wallace M."/>
            <person name="Shupe A."/>
            <person name="Patel S."/>
            <person name="Sun S."/>
            <person name="Gul D."/>
            <person name="Kwon J.H."/>
            <person name="Andleeb S."/>
            <person name="Burnham C.-A.D."/>
            <person name="Dantas G."/>
        </authorList>
    </citation>
    <scope>NUCLEOTIDE SEQUENCE [LARGE SCALE GENOMIC DNA]</scope>
    <source>
        <strain evidence="7 8">AS_373</strain>
    </source>
</reference>
<dbReference type="InterPro" id="IPR016032">
    <property type="entry name" value="Sig_transdc_resp-reg_C-effctor"/>
</dbReference>
<keyword evidence="3 7" id="KW-0238">DNA-binding</keyword>
<evidence type="ECO:0000256" key="4">
    <source>
        <dbReference type="PROSITE-ProRule" id="PRU00169"/>
    </source>
</evidence>
<dbReference type="PANTHER" id="PTHR45566:SF2">
    <property type="entry name" value="NARL SUBFAMILY"/>
    <property type="match status" value="1"/>
</dbReference>
<dbReference type="InterPro" id="IPR058245">
    <property type="entry name" value="NreC/VraR/RcsB-like_REC"/>
</dbReference>
<evidence type="ECO:0000256" key="1">
    <source>
        <dbReference type="ARBA" id="ARBA00022553"/>
    </source>
</evidence>
<evidence type="ECO:0000313" key="7">
    <source>
        <dbReference type="EMBL" id="RSE22938.1"/>
    </source>
</evidence>
<dbReference type="OrthoDB" id="9796655at2"/>